<evidence type="ECO:0000313" key="9">
    <source>
        <dbReference type="EMBL" id="KHS52826.1"/>
    </source>
</evidence>
<sequence length="494" mass="53706">MFTETQNSLLAIILLAYFLFLIVFAYLVNRRVKTYEDYSVAGRTVGTFPMTLTLVGTAIGGSILLGYMTNGYELGMGQIWLGLVAVVPSVIIVTVLATPIRRLGARYGMVTLGDFSALVYGKQARVPTAISMLFAYCAITGMQFVAIATVLTLTTGLDMTLGITLSWIMLTIKTVLGGLKSVVFQDALHGTIQTVGIFVLFVVVIIASGGWETIETNAAKMDQLSDLDFMNIPPSQLAVLFLTIGGYQFVRQDLWQRIWASRTMAVLRTSFWIAIVLQTLLGTVVVVLGVMAKFGLGIVSADPAHIYYEIIGEVFPFSLVVVMLIALLATVISTADSFFLAGSSSIVNDIIRPRLSAPTSTSLLRWSKISVLITSVIAYVMALYIPELIVLWIVGTAMLVSGLLAPVIIGLFWKDVSRTAGVWAMWAGLVAAVGWQLLGQPLGWHPVFVGLPLSIVVLVGGSLLLRDRTRETESWYRHSKTITDEIAEEAIADE</sequence>
<evidence type="ECO:0000256" key="4">
    <source>
        <dbReference type="ARBA" id="ARBA00022692"/>
    </source>
</evidence>
<feature type="transmembrane region" description="Helical" evidence="8">
    <location>
        <begin position="391"/>
        <end position="413"/>
    </location>
</feature>
<feature type="transmembrane region" description="Helical" evidence="8">
    <location>
        <begin position="314"/>
        <end position="342"/>
    </location>
</feature>
<feature type="transmembrane region" description="Helical" evidence="8">
    <location>
        <begin position="444"/>
        <end position="465"/>
    </location>
</feature>
<accession>A0A0B9AB57</accession>
<dbReference type="PANTHER" id="PTHR48086:SF7">
    <property type="entry name" value="SODIUM-SOLUTE SYMPORTER-RELATED"/>
    <property type="match status" value="1"/>
</dbReference>
<evidence type="ECO:0000313" key="10">
    <source>
        <dbReference type="Proteomes" id="UP000031488"/>
    </source>
</evidence>
<dbReference type="Gene3D" id="1.20.1730.10">
    <property type="entry name" value="Sodium/glucose cotransporter"/>
    <property type="match status" value="1"/>
</dbReference>
<feature type="transmembrane region" description="Helical" evidence="8">
    <location>
        <begin position="271"/>
        <end position="294"/>
    </location>
</feature>
<dbReference type="InterPro" id="IPR038377">
    <property type="entry name" value="Na/Glc_symporter_sf"/>
</dbReference>
<dbReference type="Proteomes" id="UP000031488">
    <property type="component" value="Unassembled WGS sequence"/>
</dbReference>
<feature type="transmembrane region" description="Helical" evidence="8">
    <location>
        <begin position="9"/>
        <end position="28"/>
    </location>
</feature>
<dbReference type="GO" id="GO:0022857">
    <property type="term" value="F:transmembrane transporter activity"/>
    <property type="evidence" value="ECO:0007669"/>
    <property type="project" value="InterPro"/>
</dbReference>
<dbReference type="InterPro" id="IPR001734">
    <property type="entry name" value="Na/solute_symporter"/>
</dbReference>
<keyword evidence="10" id="KW-1185">Reference proteome</keyword>
<feature type="transmembrane region" description="Helical" evidence="8">
    <location>
        <begin position="363"/>
        <end position="385"/>
    </location>
</feature>
<dbReference type="EMBL" id="JTJZ01000018">
    <property type="protein sequence ID" value="KHS52826.1"/>
    <property type="molecule type" value="Genomic_DNA"/>
</dbReference>
<name>A0A0B9AB57_BRELN</name>
<dbReference type="PROSITE" id="PS50283">
    <property type="entry name" value="NA_SOLUT_SYMP_3"/>
    <property type="match status" value="1"/>
</dbReference>
<feature type="transmembrane region" description="Helical" evidence="8">
    <location>
        <begin position="191"/>
        <end position="211"/>
    </location>
</feature>
<keyword evidence="4 8" id="KW-0812">Transmembrane</keyword>
<evidence type="ECO:0000256" key="1">
    <source>
        <dbReference type="ARBA" id="ARBA00004141"/>
    </source>
</evidence>
<keyword evidence="5 8" id="KW-1133">Transmembrane helix</keyword>
<protein>
    <submittedName>
        <fullName evidence="9">Na+/solute symporter</fullName>
    </submittedName>
</protein>
<dbReference type="Pfam" id="PF00474">
    <property type="entry name" value="SSF"/>
    <property type="match status" value="1"/>
</dbReference>
<feature type="transmembrane region" description="Helical" evidence="8">
    <location>
        <begin position="231"/>
        <end position="250"/>
    </location>
</feature>
<comment type="similarity">
    <text evidence="2 7">Belongs to the sodium:solute symporter (SSF) (TC 2.A.21) family.</text>
</comment>
<keyword evidence="3" id="KW-0813">Transport</keyword>
<keyword evidence="6 8" id="KW-0472">Membrane</keyword>
<dbReference type="GO" id="GO:0005886">
    <property type="term" value="C:plasma membrane"/>
    <property type="evidence" value="ECO:0007669"/>
    <property type="project" value="TreeGrafter"/>
</dbReference>
<evidence type="ECO:0000256" key="7">
    <source>
        <dbReference type="RuleBase" id="RU362091"/>
    </source>
</evidence>
<dbReference type="PANTHER" id="PTHR48086">
    <property type="entry name" value="SODIUM/PROLINE SYMPORTER-RELATED"/>
    <property type="match status" value="1"/>
</dbReference>
<feature type="transmembrane region" description="Helical" evidence="8">
    <location>
        <begin position="133"/>
        <end position="153"/>
    </location>
</feature>
<feature type="transmembrane region" description="Helical" evidence="8">
    <location>
        <begin position="159"/>
        <end position="179"/>
    </location>
</feature>
<dbReference type="InterPro" id="IPR050277">
    <property type="entry name" value="Sodium:Solute_Symporter"/>
</dbReference>
<organism evidence="9 10">
    <name type="scientific">Brevibacterium linens</name>
    <dbReference type="NCBI Taxonomy" id="1703"/>
    <lineage>
        <taxon>Bacteria</taxon>
        <taxon>Bacillati</taxon>
        <taxon>Actinomycetota</taxon>
        <taxon>Actinomycetes</taxon>
        <taxon>Micrococcales</taxon>
        <taxon>Brevibacteriaceae</taxon>
        <taxon>Brevibacterium</taxon>
    </lineage>
</organism>
<dbReference type="CDD" id="cd10322">
    <property type="entry name" value="SLC5sbd"/>
    <property type="match status" value="1"/>
</dbReference>
<dbReference type="AlphaFoldDB" id="A0A0B9AB57"/>
<proteinExistence type="inferred from homology"/>
<feature type="transmembrane region" description="Helical" evidence="8">
    <location>
        <begin position="48"/>
        <end position="67"/>
    </location>
</feature>
<feature type="transmembrane region" description="Helical" evidence="8">
    <location>
        <begin position="79"/>
        <end position="98"/>
    </location>
</feature>
<comment type="caution">
    <text evidence="9">The sequence shown here is derived from an EMBL/GenBank/DDBJ whole genome shotgun (WGS) entry which is preliminary data.</text>
</comment>
<reference evidence="9 10" key="1">
    <citation type="submission" date="2014-11" db="EMBL/GenBank/DDBJ databases">
        <title>Draft Genome Sequence of Brevibacterium linens AE038-8.</title>
        <authorList>
            <person name="Maizel D."/>
            <person name="Utturkar S.M."/>
            <person name="Brown S.D."/>
            <person name="Ferrero M."/>
            <person name="Rosen B.P."/>
        </authorList>
    </citation>
    <scope>NUCLEOTIDE SEQUENCE [LARGE SCALE GENOMIC DNA]</scope>
    <source>
        <strain evidence="9 10">AE038-8</strain>
    </source>
</reference>
<evidence type="ECO:0000256" key="3">
    <source>
        <dbReference type="ARBA" id="ARBA00022448"/>
    </source>
</evidence>
<dbReference type="OrthoDB" id="9789704at2"/>
<evidence type="ECO:0000256" key="2">
    <source>
        <dbReference type="ARBA" id="ARBA00006434"/>
    </source>
</evidence>
<evidence type="ECO:0000256" key="8">
    <source>
        <dbReference type="SAM" id="Phobius"/>
    </source>
</evidence>
<dbReference type="RefSeq" id="WP_052239959.1">
    <property type="nucleotide sequence ID" value="NZ_JBCLTJ010000007.1"/>
</dbReference>
<evidence type="ECO:0000256" key="6">
    <source>
        <dbReference type="ARBA" id="ARBA00023136"/>
    </source>
</evidence>
<comment type="subcellular location">
    <subcellularLocation>
        <location evidence="1">Membrane</location>
        <topology evidence="1">Multi-pass membrane protein</topology>
    </subcellularLocation>
</comment>
<gene>
    <name evidence="9" type="ORF">AE0388_1809</name>
</gene>
<dbReference type="PATRIC" id="fig|1703.6.peg.1692"/>
<feature type="transmembrane region" description="Helical" evidence="8">
    <location>
        <begin position="420"/>
        <end position="438"/>
    </location>
</feature>
<evidence type="ECO:0000256" key="5">
    <source>
        <dbReference type="ARBA" id="ARBA00022989"/>
    </source>
</evidence>